<evidence type="ECO:0000256" key="11">
    <source>
        <dbReference type="ARBA" id="ARBA00031091"/>
    </source>
</evidence>
<comment type="pathway">
    <text evidence="2">Energy metabolism; oxidative phosphorylation.</text>
</comment>
<proteinExistence type="inferred from homology"/>
<evidence type="ECO:0000256" key="8">
    <source>
        <dbReference type="ARBA" id="ARBA00023002"/>
    </source>
</evidence>
<dbReference type="GO" id="GO:0006123">
    <property type="term" value="P:mitochondrial electron transport, cytochrome c to oxygen"/>
    <property type="evidence" value="ECO:0007669"/>
    <property type="project" value="InterPro"/>
</dbReference>
<dbReference type="PIRSF" id="PIRSF000283">
    <property type="entry name" value="COX9"/>
    <property type="match status" value="1"/>
</dbReference>
<sequence length="80" mass="9173">MAAVKPIVGVCVTLDLRERRQWLSEQDLMLRRGLITDLGIALGLGFAMGNFFWYGFHMPRTHARDNYYKALEDSRAARQG</sequence>
<evidence type="ECO:0000256" key="10">
    <source>
        <dbReference type="ARBA" id="ARBA00023136"/>
    </source>
</evidence>
<keyword evidence="6" id="KW-0999">Mitochondrion inner membrane</keyword>
<gene>
    <name evidence="13" type="primary">COX9</name>
    <name evidence="13" type="ORF">N0V93_000569</name>
</gene>
<dbReference type="GO" id="GO:0005743">
    <property type="term" value="C:mitochondrial inner membrane"/>
    <property type="evidence" value="ECO:0007669"/>
    <property type="project" value="UniProtKB-SubCell"/>
</dbReference>
<comment type="subcellular location">
    <subcellularLocation>
        <location evidence="1">Mitochondrion inner membrane</location>
        <topology evidence="1">Single-pass membrane protein</topology>
    </subcellularLocation>
</comment>
<dbReference type="PANTHER" id="PTHR28264:SF1">
    <property type="entry name" value="CYTOCHROME C OXIDASE SUBUNIT 6C"/>
    <property type="match status" value="1"/>
</dbReference>
<keyword evidence="8" id="KW-0560">Oxidoreductase</keyword>
<evidence type="ECO:0000256" key="2">
    <source>
        <dbReference type="ARBA" id="ARBA00004673"/>
    </source>
</evidence>
<evidence type="ECO:0000256" key="6">
    <source>
        <dbReference type="ARBA" id="ARBA00022792"/>
    </source>
</evidence>
<feature type="transmembrane region" description="Helical" evidence="12">
    <location>
        <begin position="38"/>
        <end position="56"/>
    </location>
</feature>
<dbReference type="GO" id="GO:0016491">
    <property type="term" value="F:oxidoreductase activity"/>
    <property type="evidence" value="ECO:0007669"/>
    <property type="project" value="UniProtKB-KW"/>
</dbReference>
<keyword evidence="14" id="KW-1185">Reference proteome</keyword>
<reference evidence="13" key="1">
    <citation type="submission" date="2022-10" db="EMBL/GenBank/DDBJ databases">
        <title>Tapping the CABI collections for fungal endophytes: first genome assemblies for Collariella, Neodidymelliopsis, Ascochyta clinopodiicola, Didymella pomorum, Didymosphaeria variabile, Neocosmospora piperis and Neocucurbitaria cava.</title>
        <authorList>
            <person name="Hill R."/>
        </authorList>
    </citation>
    <scope>NUCLEOTIDE SEQUENCE</scope>
    <source>
        <strain evidence="13">IMI 355082</strain>
    </source>
</reference>
<dbReference type="OrthoDB" id="2317211at2759"/>
<keyword evidence="10 12" id="KW-0472">Membrane</keyword>
<evidence type="ECO:0000256" key="4">
    <source>
        <dbReference type="ARBA" id="ARBA00016081"/>
    </source>
</evidence>
<dbReference type="CDD" id="cd22888">
    <property type="entry name" value="CcO_VIIa_fungal"/>
    <property type="match status" value="1"/>
</dbReference>
<dbReference type="EMBL" id="JAPEVB010000001">
    <property type="protein sequence ID" value="KAJ4396350.1"/>
    <property type="molecule type" value="Genomic_DNA"/>
</dbReference>
<dbReference type="AlphaFoldDB" id="A0A9W9D1U6"/>
<dbReference type="PANTHER" id="PTHR28264">
    <property type="entry name" value="CYTOCHROME C OXIDASE SUBUNIT 7A"/>
    <property type="match status" value="1"/>
</dbReference>
<dbReference type="InterPro" id="IPR014368">
    <property type="entry name" value="Cyt_c_oxidase_su7a_fun"/>
</dbReference>
<keyword evidence="5 12" id="KW-0812">Transmembrane</keyword>
<evidence type="ECO:0000256" key="3">
    <source>
        <dbReference type="ARBA" id="ARBA00008862"/>
    </source>
</evidence>
<evidence type="ECO:0000256" key="7">
    <source>
        <dbReference type="ARBA" id="ARBA00022989"/>
    </source>
</evidence>
<dbReference type="Proteomes" id="UP001140453">
    <property type="component" value="Unassembled WGS sequence"/>
</dbReference>
<evidence type="ECO:0000313" key="14">
    <source>
        <dbReference type="Proteomes" id="UP001140453"/>
    </source>
</evidence>
<protein>
    <recommendedName>
        <fullName evidence="4">Cytochrome c oxidase subunit 9, mitochondrial</fullName>
    </recommendedName>
    <alternativeName>
        <fullName evidence="11">Cytochrome c oxidase polypeptide VIIA</fullName>
    </alternativeName>
</protein>
<name>A0A9W9D1U6_9PEZI</name>
<comment type="caution">
    <text evidence="13">The sequence shown here is derived from an EMBL/GenBank/DDBJ whole genome shotgun (WGS) entry which is preliminary data.</text>
</comment>
<evidence type="ECO:0000256" key="12">
    <source>
        <dbReference type="SAM" id="Phobius"/>
    </source>
</evidence>
<accession>A0A9W9D1U6</accession>
<evidence type="ECO:0000256" key="5">
    <source>
        <dbReference type="ARBA" id="ARBA00022692"/>
    </source>
</evidence>
<organism evidence="13 14">
    <name type="scientific">Gnomoniopsis smithogilvyi</name>
    <dbReference type="NCBI Taxonomy" id="1191159"/>
    <lineage>
        <taxon>Eukaryota</taxon>
        <taxon>Fungi</taxon>
        <taxon>Dikarya</taxon>
        <taxon>Ascomycota</taxon>
        <taxon>Pezizomycotina</taxon>
        <taxon>Sordariomycetes</taxon>
        <taxon>Sordariomycetidae</taxon>
        <taxon>Diaporthales</taxon>
        <taxon>Gnomoniaceae</taxon>
        <taxon>Gnomoniopsis</taxon>
    </lineage>
</organism>
<evidence type="ECO:0000313" key="13">
    <source>
        <dbReference type="EMBL" id="KAJ4396350.1"/>
    </source>
</evidence>
<dbReference type="GO" id="GO:0004129">
    <property type="term" value="F:cytochrome-c oxidase activity"/>
    <property type="evidence" value="ECO:0007669"/>
    <property type="project" value="TreeGrafter"/>
</dbReference>
<evidence type="ECO:0000256" key="9">
    <source>
        <dbReference type="ARBA" id="ARBA00023128"/>
    </source>
</evidence>
<evidence type="ECO:0000256" key="1">
    <source>
        <dbReference type="ARBA" id="ARBA00004434"/>
    </source>
</evidence>
<comment type="similarity">
    <text evidence="3">Belongs to the fungal cytochrome c oxidase subunit 7a family.</text>
</comment>
<keyword evidence="7 12" id="KW-1133">Transmembrane helix</keyword>
<keyword evidence="9" id="KW-0496">Mitochondrion</keyword>